<evidence type="ECO:0000256" key="1">
    <source>
        <dbReference type="SAM" id="Phobius"/>
    </source>
</evidence>
<organism evidence="2 3">
    <name type="scientific">Convivina intestini</name>
    <dbReference type="NCBI Taxonomy" id="1505726"/>
    <lineage>
        <taxon>Bacteria</taxon>
        <taxon>Bacillati</taxon>
        <taxon>Bacillota</taxon>
        <taxon>Bacilli</taxon>
        <taxon>Lactobacillales</taxon>
        <taxon>Lactobacillaceae</taxon>
        <taxon>Convivina</taxon>
    </lineage>
</organism>
<keyword evidence="1" id="KW-0812">Transmembrane</keyword>
<name>A0A2U1D4I7_9LACO</name>
<comment type="caution">
    <text evidence="2">The sequence shown here is derived from an EMBL/GenBank/DDBJ whole genome shotgun (WGS) entry which is preliminary data.</text>
</comment>
<dbReference type="PANTHER" id="PTHR34989:SF1">
    <property type="entry name" value="PROTEIN HDED"/>
    <property type="match status" value="1"/>
</dbReference>
<accession>A0A2U1D4I7</accession>
<dbReference type="Pfam" id="PF03729">
    <property type="entry name" value="DUF308"/>
    <property type="match status" value="2"/>
</dbReference>
<dbReference type="PANTHER" id="PTHR34989">
    <property type="entry name" value="PROTEIN HDED"/>
    <property type="match status" value="1"/>
</dbReference>
<proteinExistence type="predicted"/>
<feature type="transmembrane region" description="Helical" evidence="1">
    <location>
        <begin position="76"/>
        <end position="102"/>
    </location>
</feature>
<keyword evidence="3" id="KW-1185">Reference proteome</keyword>
<keyword evidence="1" id="KW-1133">Transmembrane helix</keyword>
<dbReference type="RefSeq" id="WP_089939901.1">
    <property type="nucleotide sequence ID" value="NZ_CAKOEW010000015.1"/>
</dbReference>
<dbReference type="AlphaFoldDB" id="A0A2U1D4I7"/>
<dbReference type="InterPro" id="IPR052712">
    <property type="entry name" value="Acid_resist_chaperone_HdeD"/>
</dbReference>
<evidence type="ECO:0000313" key="3">
    <source>
        <dbReference type="Proteomes" id="UP000245433"/>
    </source>
</evidence>
<dbReference type="GO" id="GO:0005886">
    <property type="term" value="C:plasma membrane"/>
    <property type="evidence" value="ECO:0007669"/>
    <property type="project" value="TreeGrafter"/>
</dbReference>
<keyword evidence="1" id="KW-0472">Membrane</keyword>
<sequence length="171" mass="18691">MESRHINWFGILSGVVFIIFAFMIFSQPLETIISLSYIFGILAWIQAITSTVSAIRGNQAGIPISGWRMFSIAFDILVGFVFIFHLGLGIGTIGFLFAIWFILDSVSGLYFARILNPVSRGAYGVTMVFGLISLALGIILLFSPLMAATVLVYMIAFYLIVFGVSLIAASL</sequence>
<feature type="transmembrane region" description="Helical" evidence="1">
    <location>
        <begin position="150"/>
        <end position="169"/>
    </location>
</feature>
<reference evidence="2 3" key="1">
    <citation type="submission" date="2018-04" db="EMBL/GenBank/DDBJ databases">
        <title>Genomic Encyclopedia of Type Strains, Phase IV (KMG-IV): sequencing the most valuable type-strain genomes for metagenomic binning, comparative biology and taxonomic classification.</title>
        <authorList>
            <person name="Goeker M."/>
        </authorList>
    </citation>
    <scope>NUCLEOTIDE SEQUENCE [LARGE SCALE GENOMIC DNA]</scope>
    <source>
        <strain evidence="2 3">DSM 28795</strain>
    </source>
</reference>
<evidence type="ECO:0000313" key="2">
    <source>
        <dbReference type="EMBL" id="PVY82585.1"/>
    </source>
</evidence>
<feature type="transmembrane region" description="Helical" evidence="1">
    <location>
        <begin position="32"/>
        <end position="55"/>
    </location>
</feature>
<gene>
    <name evidence="2" type="ORF">C7384_11123</name>
</gene>
<feature type="transmembrane region" description="Helical" evidence="1">
    <location>
        <begin position="7"/>
        <end position="26"/>
    </location>
</feature>
<dbReference type="Proteomes" id="UP000245433">
    <property type="component" value="Unassembled WGS sequence"/>
</dbReference>
<dbReference type="EMBL" id="QEKT01000011">
    <property type="protein sequence ID" value="PVY82585.1"/>
    <property type="molecule type" value="Genomic_DNA"/>
</dbReference>
<feature type="transmembrane region" description="Helical" evidence="1">
    <location>
        <begin position="122"/>
        <end position="143"/>
    </location>
</feature>
<protein>
    <submittedName>
        <fullName evidence="2">Uncharacterized membrane protein HdeD (DUF308 family)</fullName>
    </submittedName>
</protein>
<dbReference type="InterPro" id="IPR005325">
    <property type="entry name" value="DUF308_memb"/>
</dbReference>